<dbReference type="GO" id="GO:0005730">
    <property type="term" value="C:nucleolus"/>
    <property type="evidence" value="ECO:0007669"/>
    <property type="project" value="InterPro"/>
</dbReference>
<dbReference type="GO" id="GO:0000723">
    <property type="term" value="P:telomere maintenance"/>
    <property type="evidence" value="ECO:0007669"/>
    <property type="project" value="TreeGrafter"/>
</dbReference>
<protein>
    <recommendedName>
        <fullName evidence="4">Checkpoint protein</fullName>
    </recommendedName>
</protein>
<dbReference type="GO" id="GO:0006289">
    <property type="term" value="P:nucleotide-excision repair"/>
    <property type="evidence" value="ECO:0007669"/>
    <property type="project" value="TreeGrafter"/>
</dbReference>
<keyword evidence="6" id="KW-1185">Reference proteome</keyword>
<evidence type="ECO:0000256" key="3">
    <source>
        <dbReference type="ARBA" id="ARBA00023242"/>
    </source>
</evidence>
<organism evidence="5 6">
    <name type="scientific">Jaminaea rosea</name>
    <dbReference type="NCBI Taxonomy" id="1569628"/>
    <lineage>
        <taxon>Eukaryota</taxon>
        <taxon>Fungi</taxon>
        <taxon>Dikarya</taxon>
        <taxon>Basidiomycota</taxon>
        <taxon>Ustilaginomycotina</taxon>
        <taxon>Exobasidiomycetes</taxon>
        <taxon>Microstromatales</taxon>
        <taxon>Microstromatales incertae sedis</taxon>
        <taxon>Jaminaea</taxon>
    </lineage>
</organism>
<accession>A0A316V2Y2</accession>
<gene>
    <name evidence="5" type="ORF">BDZ90DRAFT_257622</name>
</gene>
<name>A0A316V2Y2_9BASI</name>
<dbReference type="AlphaFoldDB" id="A0A316V2Y2"/>
<dbReference type="GO" id="GO:0031573">
    <property type="term" value="P:mitotic intra-S DNA damage checkpoint signaling"/>
    <property type="evidence" value="ECO:0007669"/>
    <property type="project" value="TreeGrafter"/>
</dbReference>
<dbReference type="PANTHER" id="PTHR12900">
    <property type="entry name" value="MITOTIC AND DNA DAMAGE CHECKPOINT PROTEIN HUS1"/>
    <property type="match status" value="1"/>
</dbReference>
<dbReference type="GO" id="GO:0035861">
    <property type="term" value="C:site of double-strand break"/>
    <property type="evidence" value="ECO:0007669"/>
    <property type="project" value="TreeGrafter"/>
</dbReference>
<dbReference type="Proteomes" id="UP000245884">
    <property type="component" value="Unassembled WGS sequence"/>
</dbReference>
<dbReference type="PANTHER" id="PTHR12900:SF0">
    <property type="entry name" value="CHECKPOINT PROTEIN"/>
    <property type="match status" value="1"/>
</dbReference>
<dbReference type="GO" id="GO:0044778">
    <property type="term" value="P:meiotic DNA integrity checkpoint signaling"/>
    <property type="evidence" value="ECO:0007669"/>
    <property type="project" value="TreeGrafter"/>
</dbReference>
<dbReference type="InterPro" id="IPR016580">
    <property type="entry name" value="HUS1"/>
</dbReference>
<proteinExistence type="inferred from homology"/>
<dbReference type="GO" id="GO:0030896">
    <property type="term" value="C:checkpoint clamp complex"/>
    <property type="evidence" value="ECO:0007669"/>
    <property type="project" value="InterPro"/>
</dbReference>
<dbReference type="EMBL" id="KZ819662">
    <property type="protein sequence ID" value="PWN30543.1"/>
    <property type="molecule type" value="Genomic_DNA"/>
</dbReference>
<dbReference type="GeneID" id="37029796"/>
<dbReference type="Gene3D" id="3.70.10.10">
    <property type="match status" value="1"/>
</dbReference>
<evidence type="ECO:0000256" key="2">
    <source>
        <dbReference type="ARBA" id="ARBA00005563"/>
    </source>
</evidence>
<dbReference type="STRING" id="1569628.A0A316V2Y2"/>
<sequence>MRFHAELVDVNTLQRVIQTIAKVSPRCYVRVNPVEIRFICTADGSDGGVQVWSQFTNEAFLKDPVVESKFNNQIDFEINSDLFAQSLRSCDHAMSVAIRLSKREGEPLLSMAIANASHTGGRLEVVQDIGVRIIRASEANKMRDPMVPDPQVHIYMPKMFKVRSVVEKMRNVTRHIYVSANRSEEFLMSVEEPEVRIESKWAKCGHPRIHNESQQTSAASASTSDLEADKTKHFRVKVDAKSLLKFLSSHILESRCIVCICQPLCVIFYVYVGDPKNTSGVVTFYLPGTEEDD</sequence>
<dbReference type="OrthoDB" id="337750at2759"/>
<evidence type="ECO:0000313" key="5">
    <source>
        <dbReference type="EMBL" id="PWN30543.1"/>
    </source>
</evidence>
<keyword evidence="3" id="KW-0539">Nucleus</keyword>
<evidence type="ECO:0000313" key="6">
    <source>
        <dbReference type="Proteomes" id="UP000245884"/>
    </source>
</evidence>
<dbReference type="InterPro" id="IPR007150">
    <property type="entry name" value="HUS1/Mec3"/>
</dbReference>
<dbReference type="Pfam" id="PF04005">
    <property type="entry name" value="Hus1"/>
    <property type="match status" value="1"/>
</dbReference>
<dbReference type="PIRSF" id="PIRSF011312">
    <property type="entry name" value="Cell_cycle_HUS1"/>
    <property type="match status" value="1"/>
</dbReference>
<dbReference type="GO" id="GO:0000724">
    <property type="term" value="P:double-strand break repair via homologous recombination"/>
    <property type="evidence" value="ECO:0007669"/>
    <property type="project" value="TreeGrafter"/>
</dbReference>
<reference evidence="5 6" key="1">
    <citation type="journal article" date="2018" name="Mol. Biol. Evol.">
        <title>Broad Genomic Sampling Reveals a Smut Pathogenic Ancestry of the Fungal Clade Ustilaginomycotina.</title>
        <authorList>
            <person name="Kijpornyongpan T."/>
            <person name="Mondo S.J."/>
            <person name="Barry K."/>
            <person name="Sandor L."/>
            <person name="Lee J."/>
            <person name="Lipzen A."/>
            <person name="Pangilinan J."/>
            <person name="LaButti K."/>
            <person name="Hainaut M."/>
            <person name="Henrissat B."/>
            <person name="Grigoriev I.V."/>
            <person name="Spatafora J.W."/>
            <person name="Aime M.C."/>
        </authorList>
    </citation>
    <scope>NUCLEOTIDE SEQUENCE [LARGE SCALE GENOMIC DNA]</scope>
    <source>
        <strain evidence="5 6">MCA 5214</strain>
    </source>
</reference>
<dbReference type="GO" id="GO:0033314">
    <property type="term" value="P:mitotic DNA replication checkpoint signaling"/>
    <property type="evidence" value="ECO:0007669"/>
    <property type="project" value="TreeGrafter"/>
</dbReference>
<comment type="subcellular location">
    <subcellularLocation>
        <location evidence="1">Nucleus</location>
    </subcellularLocation>
</comment>
<evidence type="ECO:0000256" key="1">
    <source>
        <dbReference type="ARBA" id="ARBA00004123"/>
    </source>
</evidence>
<comment type="similarity">
    <text evidence="2 4">Belongs to the HUS1 family.</text>
</comment>
<evidence type="ECO:0000256" key="4">
    <source>
        <dbReference type="PIRNR" id="PIRNR011312"/>
    </source>
</evidence>
<dbReference type="RefSeq" id="XP_025365155.1">
    <property type="nucleotide sequence ID" value="XM_025507973.1"/>
</dbReference>